<keyword evidence="3 10" id="KW-0547">Nucleotide-binding</keyword>
<dbReference type="InterPro" id="IPR050079">
    <property type="entry name" value="DEAD_box_RNA_helicase"/>
</dbReference>
<feature type="domain" description="Helicase ATP-binding" evidence="12">
    <location>
        <begin position="32"/>
        <end position="203"/>
    </location>
</feature>
<dbReference type="RefSeq" id="WP_058292317.1">
    <property type="nucleotide sequence ID" value="NZ_JGYD01000011.1"/>
</dbReference>
<evidence type="ECO:0000259" key="14">
    <source>
        <dbReference type="PROSITE" id="PS51195"/>
    </source>
</evidence>
<feature type="compositionally biased region" description="Polar residues" evidence="11">
    <location>
        <begin position="499"/>
        <end position="518"/>
    </location>
</feature>
<dbReference type="PROSITE" id="PS51194">
    <property type="entry name" value="HELICASE_CTER"/>
    <property type="match status" value="1"/>
</dbReference>
<dbReference type="InterPro" id="IPR001650">
    <property type="entry name" value="Helicase_C-like"/>
</dbReference>
<dbReference type="AlphaFoldDB" id="A0A0V8M428"/>
<evidence type="ECO:0000259" key="13">
    <source>
        <dbReference type="PROSITE" id="PS51194"/>
    </source>
</evidence>
<evidence type="ECO:0000256" key="10">
    <source>
        <dbReference type="RuleBase" id="RU000492"/>
    </source>
</evidence>
<dbReference type="SMART" id="SM00490">
    <property type="entry name" value="HELICc"/>
    <property type="match status" value="1"/>
</dbReference>
<feature type="region of interest" description="Disordered" evidence="11">
    <location>
        <begin position="373"/>
        <end position="398"/>
    </location>
</feature>
<evidence type="ECO:0000256" key="4">
    <source>
        <dbReference type="ARBA" id="ARBA00022801"/>
    </source>
</evidence>
<dbReference type="FunFam" id="3.40.50.300:FF:000468">
    <property type="entry name" value="ATP-dependent RNA helicase RhlE"/>
    <property type="match status" value="1"/>
</dbReference>
<dbReference type="PROSITE" id="PS51195">
    <property type="entry name" value="Q_MOTIF"/>
    <property type="match status" value="1"/>
</dbReference>
<dbReference type="GO" id="GO:0003724">
    <property type="term" value="F:RNA helicase activity"/>
    <property type="evidence" value="ECO:0007669"/>
    <property type="project" value="UniProtKB-EC"/>
</dbReference>
<comment type="caution">
    <text evidence="15">The sequence shown here is derived from an EMBL/GenBank/DDBJ whole genome shotgun (WGS) entry which is preliminary data.</text>
</comment>
<evidence type="ECO:0000256" key="8">
    <source>
        <dbReference type="ARBA" id="ARBA00047984"/>
    </source>
</evidence>
<evidence type="ECO:0000256" key="9">
    <source>
        <dbReference type="PROSITE-ProRule" id="PRU00552"/>
    </source>
</evidence>
<evidence type="ECO:0000256" key="6">
    <source>
        <dbReference type="ARBA" id="ARBA00022840"/>
    </source>
</evidence>
<dbReference type="GO" id="GO:0016787">
    <property type="term" value="F:hydrolase activity"/>
    <property type="evidence" value="ECO:0007669"/>
    <property type="project" value="UniProtKB-KW"/>
</dbReference>
<evidence type="ECO:0000256" key="5">
    <source>
        <dbReference type="ARBA" id="ARBA00022806"/>
    </source>
</evidence>
<dbReference type="EMBL" id="JGYD01000011">
    <property type="protein sequence ID" value="KSV18377.1"/>
    <property type="molecule type" value="Genomic_DNA"/>
</dbReference>
<dbReference type="GO" id="GO:0003723">
    <property type="term" value="F:RNA binding"/>
    <property type="evidence" value="ECO:0007669"/>
    <property type="project" value="UniProtKB-ARBA"/>
</dbReference>
<dbReference type="PROSITE" id="PS00039">
    <property type="entry name" value="DEAD_ATP_HELICASE"/>
    <property type="match status" value="1"/>
</dbReference>
<dbReference type="InterPro" id="IPR011545">
    <property type="entry name" value="DEAD/DEAH_box_helicase_dom"/>
</dbReference>
<feature type="domain" description="Helicase C-terminal" evidence="13">
    <location>
        <begin position="229"/>
        <end position="373"/>
    </location>
</feature>
<evidence type="ECO:0000259" key="12">
    <source>
        <dbReference type="PROSITE" id="PS51192"/>
    </source>
</evidence>
<dbReference type="InterPro" id="IPR000629">
    <property type="entry name" value="RNA-helicase_DEAD-box_CS"/>
</dbReference>
<comment type="similarity">
    <text evidence="7 10">Belongs to the DEAD box helicase family.</text>
</comment>
<evidence type="ECO:0000313" key="15">
    <source>
        <dbReference type="EMBL" id="KSV18377.1"/>
    </source>
</evidence>
<evidence type="ECO:0000256" key="7">
    <source>
        <dbReference type="ARBA" id="ARBA00038437"/>
    </source>
</evidence>
<evidence type="ECO:0000313" key="16">
    <source>
        <dbReference type="Proteomes" id="UP000053577"/>
    </source>
</evidence>
<dbReference type="OrthoDB" id="9805696at2"/>
<dbReference type="PANTHER" id="PTHR47959">
    <property type="entry name" value="ATP-DEPENDENT RNA HELICASE RHLE-RELATED"/>
    <property type="match status" value="1"/>
</dbReference>
<dbReference type="InterPro" id="IPR014014">
    <property type="entry name" value="RNA_helicase_DEAD_Q_motif"/>
</dbReference>
<dbReference type="PATRIC" id="fig|61435.5.peg.571"/>
<accession>A0A0V8M428</accession>
<proteinExistence type="inferred from homology"/>
<keyword evidence="6 10" id="KW-0067">ATP-binding</keyword>
<keyword evidence="4 10" id="KW-0378">Hydrolase</keyword>
<feature type="region of interest" description="Disordered" evidence="11">
    <location>
        <begin position="479"/>
        <end position="561"/>
    </location>
</feature>
<organism evidence="15 16">
    <name type="scientific">Dehalococcoides mccartyi</name>
    <dbReference type="NCBI Taxonomy" id="61435"/>
    <lineage>
        <taxon>Bacteria</taxon>
        <taxon>Bacillati</taxon>
        <taxon>Chloroflexota</taxon>
        <taxon>Dehalococcoidia</taxon>
        <taxon>Dehalococcoidales</taxon>
        <taxon>Dehalococcoidaceae</taxon>
        <taxon>Dehalococcoides</taxon>
    </lineage>
</organism>
<dbReference type="PROSITE" id="PS51192">
    <property type="entry name" value="HELICASE_ATP_BIND_1"/>
    <property type="match status" value="1"/>
</dbReference>
<evidence type="ECO:0000256" key="2">
    <source>
        <dbReference type="ARBA" id="ARBA00022490"/>
    </source>
</evidence>
<protein>
    <recommendedName>
        <fullName evidence="1">RNA helicase</fullName>
        <ecNumber evidence="1">3.6.4.13</ecNumber>
    </recommendedName>
</protein>
<keyword evidence="5 10" id="KW-0347">Helicase</keyword>
<sequence>MSFESFNFAPAVMAGVRACGYQEPTPIQAQAIPPILEGHDVIGLAQTGTGKTAAYALPVIQKMLSTPRGRVRTLVLAPTRELACQIAESFRSLGQRARIRECSIYGGVNMDQQIRRLRSGVDVVVACPGRLLDHIWRGTIDICGVETLIIDEADRMFDMGFQPDIQSILKCLVQPHQTLLFSATMPPEVRKLTLETQTNPVTIQIGTQAPASSVSHSVYPVKNHQKTPLLIEILKTTETKSVLIFARTKYGAENLADEISRAGFTTASLQGNLSQNRRHAVMEGFRRGNFKILVATDIAARGLDIDHISHVINYDMPDTPEDYTHRIGRTGRFDRTGQALSLVTGRDGDMVRDIQKLINSPIQRLRVDGFDYATTRNDGQNHSQRRGFAPRRGYSAEGYNRSEMPVAETSPDSLTAEMPASNVRPFSQAVRSGRPADSAPRFRREGYSAPRFGGRPSFEDAPITAAKPAARFNARPAFRKEDDAQTAAKAYPSFGRETGVTSAENTRSVSENQEQFSSRRPARFNGKASFANRPARPGNKVGKPPFFRRSKPPVSENNPTY</sequence>
<dbReference type="GO" id="GO:0005829">
    <property type="term" value="C:cytosol"/>
    <property type="evidence" value="ECO:0007669"/>
    <property type="project" value="TreeGrafter"/>
</dbReference>
<evidence type="ECO:0000256" key="3">
    <source>
        <dbReference type="ARBA" id="ARBA00022741"/>
    </source>
</evidence>
<feature type="domain" description="DEAD-box RNA helicase Q" evidence="14">
    <location>
        <begin position="1"/>
        <end position="29"/>
    </location>
</feature>
<dbReference type="CDD" id="cd00268">
    <property type="entry name" value="DEADc"/>
    <property type="match status" value="1"/>
</dbReference>
<evidence type="ECO:0000256" key="1">
    <source>
        <dbReference type="ARBA" id="ARBA00012552"/>
    </source>
</evidence>
<feature type="region of interest" description="Disordered" evidence="11">
    <location>
        <begin position="428"/>
        <end position="461"/>
    </location>
</feature>
<reference evidence="15 16" key="1">
    <citation type="journal article" date="2015" name="Sci. Rep.">
        <title>A comparative genomics and reductive dehalogenase gene transcription study of two chloroethene-respiring bacteria, Dehalococcoides mccartyi strains MB and 11a.</title>
        <authorList>
            <person name="Low A."/>
            <person name="Shen Z."/>
            <person name="Cheng D."/>
            <person name="Rogers M.J."/>
            <person name="Lee P.K."/>
            <person name="He J."/>
        </authorList>
    </citation>
    <scope>NUCLEOTIDE SEQUENCE [LARGE SCALE GENOMIC DNA]</scope>
    <source>
        <strain evidence="15 16">MB</strain>
    </source>
</reference>
<dbReference type="GO" id="GO:0005524">
    <property type="term" value="F:ATP binding"/>
    <property type="evidence" value="ECO:0007669"/>
    <property type="project" value="UniProtKB-KW"/>
</dbReference>
<dbReference type="InterPro" id="IPR044742">
    <property type="entry name" value="DEAD/DEAH_RhlB"/>
</dbReference>
<dbReference type="EC" id="3.6.4.13" evidence="1"/>
<dbReference type="Proteomes" id="UP000053577">
    <property type="component" value="Unassembled WGS sequence"/>
</dbReference>
<dbReference type="SUPFAM" id="SSF52540">
    <property type="entry name" value="P-loop containing nucleoside triphosphate hydrolases"/>
    <property type="match status" value="1"/>
</dbReference>
<dbReference type="Pfam" id="PF00271">
    <property type="entry name" value="Helicase_C"/>
    <property type="match status" value="1"/>
</dbReference>
<dbReference type="FunFam" id="3.40.50.300:FF:000108">
    <property type="entry name" value="ATP-dependent RNA helicase RhlE"/>
    <property type="match status" value="1"/>
</dbReference>
<dbReference type="PANTHER" id="PTHR47959:SF13">
    <property type="entry name" value="ATP-DEPENDENT RNA HELICASE RHLE"/>
    <property type="match status" value="1"/>
</dbReference>
<feature type="short sequence motif" description="Q motif" evidence="9">
    <location>
        <begin position="1"/>
        <end position="29"/>
    </location>
</feature>
<comment type="catalytic activity">
    <reaction evidence="8">
        <text>ATP + H2O = ADP + phosphate + H(+)</text>
        <dbReference type="Rhea" id="RHEA:13065"/>
        <dbReference type="ChEBI" id="CHEBI:15377"/>
        <dbReference type="ChEBI" id="CHEBI:15378"/>
        <dbReference type="ChEBI" id="CHEBI:30616"/>
        <dbReference type="ChEBI" id="CHEBI:43474"/>
        <dbReference type="ChEBI" id="CHEBI:456216"/>
        <dbReference type="EC" id="3.6.4.13"/>
    </reaction>
</comment>
<dbReference type="SMART" id="SM00487">
    <property type="entry name" value="DEXDc"/>
    <property type="match status" value="1"/>
</dbReference>
<gene>
    <name evidence="15" type="ORF">DA01_02840</name>
</gene>
<name>A0A0V8M428_9CHLR</name>
<dbReference type="InterPro" id="IPR014001">
    <property type="entry name" value="Helicase_ATP-bd"/>
</dbReference>
<dbReference type="InterPro" id="IPR027417">
    <property type="entry name" value="P-loop_NTPase"/>
</dbReference>
<dbReference type="Pfam" id="PF00270">
    <property type="entry name" value="DEAD"/>
    <property type="match status" value="1"/>
</dbReference>
<dbReference type="CDD" id="cd18787">
    <property type="entry name" value="SF2_C_DEAD"/>
    <property type="match status" value="1"/>
</dbReference>
<evidence type="ECO:0000256" key="11">
    <source>
        <dbReference type="SAM" id="MobiDB-lite"/>
    </source>
</evidence>
<keyword evidence="2" id="KW-0963">Cytoplasm</keyword>
<dbReference type="Gene3D" id="3.40.50.300">
    <property type="entry name" value="P-loop containing nucleotide triphosphate hydrolases"/>
    <property type="match status" value="2"/>
</dbReference>